<dbReference type="SMART" id="SM00558">
    <property type="entry name" value="JmjC"/>
    <property type="match status" value="1"/>
</dbReference>
<evidence type="ECO:0000259" key="1">
    <source>
        <dbReference type="PROSITE" id="PS51184"/>
    </source>
</evidence>
<dbReference type="InterPro" id="IPR041667">
    <property type="entry name" value="Cupin_8"/>
</dbReference>
<dbReference type="PANTHER" id="PTHR12480:SF21">
    <property type="entry name" value="JMJC DOMAIN-CONTAINING PROTEIN 8"/>
    <property type="match status" value="1"/>
</dbReference>
<keyword evidence="2" id="KW-0560">Oxidoreductase</keyword>
<dbReference type="GO" id="GO:0000987">
    <property type="term" value="F:cis-regulatory region sequence-specific DNA binding"/>
    <property type="evidence" value="ECO:0007669"/>
    <property type="project" value="TreeGrafter"/>
</dbReference>
<reference evidence="2" key="1">
    <citation type="submission" date="2021-01" db="EMBL/GenBank/DDBJ databases">
        <authorList>
            <person name="Li R."/>
            <person name="Bekaert M."/>
        </authorList>
    </citation>
    <scope>NUCLEOTIDE SEQUENCE</scope>
    <source>
        <strain evidence="2">Farmed</strain>
    </source>
</reference>
<accession>A0A812D5U7</accession>
<dbReference type="Proteomes" id="UP000597762">
    <property type="component" value="Unassembled WGS sequence"/>
</dbReference>
<dbReference type="Pfam" id="PF13621">
    <property type="entry name" value="Cupin_8"/>
    <property type="match status" value="1"/>
</dbReference>
<dbReference type="InterPro" id="IPR050910">
    <property type="entry name" value="JMJD6_ArgDemeth/LysHydrox"/>
</dbReference>
<name>A0A812D5U7_ACAPH</name>
<evidence type="ECO:0000313" key="3">
    <source>
        <dbReference type="Proteomes" id="UP000597762"/>
    </source>
</evidence>
<dbReference type="Gene3D" id="2.60.120.650">
    <property type="entry name" value="Cupin"/>
    <property type="match status" value="1"/>
</dbReference>
<protein>
    <submittedName>
        <fullName evidence="2">JMJD6</fullName>
        <ecNumber evidence="2">1.14.11.-</ecNumber>
    </submittedName>
</protein>
<dbReference type="OrthoDB" id="203487at2759"/>
<sequence>MMKKYTFNHSLTGIDHRSELSQEEFEQVYDGKWPVLLTDVVTKWPAFSWTKAFFVDNYGDERVTVKICQGDETYGSVEELRHMLPLLSSTELQQWLYIEDELFFPSHPELQKDLGNIPYLKEDFFSLFPKEVRPWNSMLLWGGHHSKSPLHMDPYNWTGTNSVLKGRKKWKLFPPGQDDLLYVTAGQQCGFPLECRKYNSFIDAFNPDLKTYPKFSDAYSVDFEQKSGELLIIPTGWYHQAYNMEETLAVSGQVMNLHNYLAVLEEIIKVGNLERNIIPKEFEKLSARFQVQAMMDLLPERILARGRHITEIYKRTRDDL</sequence>
<dbReference type="PANTHER" id="PTHR12480">
    <property type="entry name" value="ARGININE DEMETHYLASE AND LYSYL-HYDROXYLASE JMJD"/>
    <property type="match status" value="1"/>
</dbReference>
<organism evidence="2 3">
    <name type="scientific">Acanthosepion pharaonis</name>
    <name type="common">Pharaoh cuttlefish</name>
    <name type="synonym">Sepia pharaonis</name>
    <dbReference type="NCBI Taxonomy" id="158019"/>
    <lineage>
        <taxon>Eukaryota</taxon>
        <taxon>Metazoa</taxon>
        <taxon>Spiralia</taxon>
        <taxon>Lophotrochozoa</taxon>
        <taxon>Mollusca</taxon>
        <taxon>Cephalopoda</taxon>
        <taxon>Coleoidea</taxon>
        <taxon>Decapodiformes</taxon>
        <taxon>Sepiida</taxon>
        <taxon>Sepiina</taxon>
        <taxon>Sepiidae</taxon>
        <taxon>Acanthosepion</taxon>
    </lineage>
</organism>
<keyword evidence="3" id="KW-1185">Reference proteome</keyword>
<dbReference type="PROSITE" id="PS51184">
    <property type="entry name" value="JMJC"/>
    <property type="match status" value="1"/>
</dbReference>
<dbReference type="AlphaFoldDB" id="A0A812D5U7"/>
<gene>
    <name evidence="2" type="ORF">SPHA_47131</name>
</gene>
<dbReference type="GO" id="GO:0016491">
    <property type="term" value="F:oxidoreductase activity"/>
    <property type="evidence" value="ECO:0007669"/>
    <property type="project" value="UniProtKB-KW"/>
</dbReference>
<evidence type="ECO:0000313" key="2">
    <source>
        <dbReference type="EMBL" id="CAE1288466.1"/>
    </source>
</evidence>
<dbReference type="SUPFAM" id="SSF51197">
    <property type="entry name" value="Clavaminate synthase-like"/>
    <property type="match status" value="1"/>
</dbReference>
<dbReference type="EMBL" id="CAHIKZ030002538">
    <property type="protein sequence ID" value="CAE1288466.1"/>
    <property type="molecule type" value="Genomic_DNA"/>
</dbReference>
<dbReference type="InterPro" id="IPR003347">
    <property type="entry name" value="JmjC_dom"/>
</dbReference>
<feature type="domain" description="JmjC" evidence="1">
    <location>
        <begin position="106"/>
        <end position="271"/>
    </location>
</feature>
<dbReference type="GO" id="GO:0005634">
    <property type="term" value="C:nucleus"/>
    <property type="evidence" value="ECO:0007669"/>
    <property type="project" value="TreeGrafter"/>
</dbReference>
<proteinExistence type="predicted"/>
<comment type="caution">
    <text evidence="2">The sequence shown here is derived from an EMBL/GenBank/DDBJ whole genome shotgun (WGS) entry which is preliminary data.</text>
</comment>
<dbReference type="EC" id="1.14.11.-" evidence="2"/>